<dbReference type="InterPro" id="IPR007484">
    <property type="entry name" value="Peptidase_M28"/>
</dbReference>
<keyword evidence="11" id="KW-1185">Reference proteome</keyword>
<dbReference type="SUPFAM" id="SSF52025">
    <property type="entry name" value="PA domain"/>
    <property type="match status" value="1"/>
</dbReference>
<evidence type="ECO:0000313" key="11">
    <source>
        <dbReference type="Proteomes" id="UP001084650"/>
    </source>
</evidence>
<keyword evidence="3" id="KW-0645">Protease</keyword>
<keyword evidence="2" id="KW-0031">Aminopeptidase</keyword>
<gene>
    <name evidence="10" type="ORF">OY187_05900</name>
</gene>
<reference evidence="10" key="1">
    <citation type="submission" date="2022-12" db="EMBL/GenBank/DDBJ databases">
        <title>Whole genome sequence of Mycolicibacterium iranicum strain SBH312.</title>
        <authorList>
            <person name="Jani J."/>
            <person name="Arifin Mustapha Z."/>
            <person name="Ahmed K."/>
            <person name="Kai Ling C."/>
        </authorList>
    </citation>
    <scope>NUCLEOTIDE SEQUENCE</scope>
    <source>
        <strain evidence="10">SBH312</strain>
    </source>
</reference>
<evidence type="ECO:0000256" key="6">
    <source>
        <dbReference type="ARBA" id="ARBA00022801"/>
    </source>
</evidence>
<name>A0ABT4HBQ0_MYCIR</name>
<accession>A0ABT4HBQ0</accession>
<dbReference type="EMBL" id="JAPQYE010000002">
    <property type="protein sequence ID" value="MCZ0727572.1"/>
    <property type="molecule type" value="Genomic_DNA"/>
</dbReference>
<dbReference type="Gene3D" id="3.50.30.30">
    <property type="match status" value="1"/>
</dbReference>
<evidence type="ECO:0000256" key="5">
    <source>
        <dbReference type="ARBA" id="ARBA00022729"/>
    </source>
</evidence>
<comment type="similarity">
    <text evidence="1">Belongs to the peptidase M28 family. M28A subfamily.</text>
</comment>
<protein>
    <submittedName>
        <fullName evidence="10">M28 family metallopeptidase</fullName>
    </submittedName>
</protein>
<evidence type="ECO:0000256" key="7">
    <source>
        <dbReference type="ARBA" id="ARBA00022833"/>
    </source>
</evidence>
<dbReference type="PROSITE" id="PS51257">
    <property type="entry name" value="PROKAR_LIPOPROTEIN"/>
    <property type="match status" value="1"/>
</dbReference>
<dbReference type="CDD" id="cd03876">
    <property type="entry name" value="M28_SGAP_like"/>
    <property type="match status" value="1"/>
</dbReference>
<evidence type="ECO:0000256" key="3">
    <source>
        <dbReference type="ARBA" id="ARBA00022670"/>
    </source>
</evidence>
<sequence length="501" mass="52620">MVVVTRRKLVTVLAVVALTVGGCGREPSPAPQPAPDPTAAEFADELSQSVTVEAMMAHLTKLQEIADAHGGNRALGQPGYDASVDYVANALRDKGFDVDTPEFEVKIPWSDEPSLTVAGSKVEAKPMEYTIGTPEGGTSGPIVVARSEDTPGCTASDYDGLPVDGAIVLVDRGSCPFGGKQAVAAQRGAVALIVANNEDGEEIPGGTLGETTDVKIPVISVTKAAGEQLRREPGARAEINLNAGVRIERTRNVIAQTKTGSTADVVMVGAHLDSVPEGPGINDNGSGVAAVLETALQLGSSPQVNNAVRFGFWGAEETGLLGSNDYLGSLDIEALRDIALYLNFDMVGSPNPGYFTYDGDQSATPDPRRGVPRVPEGSAGIERTLTAYLDRAGKPGEDTSFDGRSDYDGFTRAGIPAGGLFSGAEEKMSAEQAELWGGQADESFDPNYHKASDTLEHIDETAMRIHGSGVAYAVALYAQDQRGRNGIPLREDRTRHQLTTP</sequence>
<dbReference type="InterPro" id="IPR045175">
    <property type="entry name" value="M28_fam"/>
</dbReference>
<comment type="caution">
    <text evidence="10">The sequence shown here is derived from an EMBL/GenBank/DDBJ whole genome shotgun (WGS) entry which is preliminary data.</text>
</comment>
<dbReference type="Gene3D" id="3.40.630.10">
    <property type="entry name" value="Zn peptidases"/>
    <property type="match status" value="1"/>
</dbReference>
<evidence type="ECO:0000256" key="1">
    <source>
        <dbReference type="ARBA" id="ARBA00005957"/>
    </source>
</evidence>
<dbReference type="SUPFAM" id="SSF53187">
    <property type="entry name" value="Zn-dependent exopeptidases"/>
    <property type="match status" value="1"/>
</dbReference>
<dbReference type="CDD" id="cd04816">
    <property type="entry name" value="PA_SaNapH_like"/>
    <property type="match status" value="1"/>
</dbReference>
<dbReference type="Proteomes" id="UP001084650">
    <property type="component" value="Unassembled WGS sequence"/>
</dbReference>
<dbReference type="InterPro" id="IPR046450">
    <property type="entry name" value="PA_dom_sf"/>
</dbReference>
<keyword evidence="6" id="KW-0378">Hydrolase</keyword>
<keyword evidence="5" id="KW-0732">Signal</keyword>
<feature type="domain" description="PA" evidence="8">
    <location>
        <begin position="139"/>
        <end position="229"/>
    </location>
</feature>
<evidence type="ECO:0000256" key="4">
    <source>
        <dbReference type="ARBA" id="ARBA00022723"/>
    </source>
</evidence>
<dbReference type="PANTHER" id="PTHR12147:SF26">
    <property type="entry name" value="PEPTIDASE M28 DOMAIN-CONTAINING PROTEIN"/>
    <property type="match status" value="1"/>
</dbReference>
<dbReference type="PANTHER" id="PTHR12147">
    <property type="entry name" value="METALLOPEPTIDASE M28 FAMILY MEMBER"/>
    <property type="match status" value="1"/>
</dbReference>
<feature type="domain" description="Peptidase M28" evidence="9">
    <location>
        <begin position="252"/>
        <end position="473"/>
    </location>
</feature>
<evidence type="ECO:0000259" key="8">
    <source>
        <dbReference type="Pfam" id="PF02225"/>
    </source>
</evidence>
<proteinExistence type="inferred from homology"/>
<keyword evidence="7" id="KW-0862">Zinc</keyword>
<dbReference type="RefSeq" id="WP_085178522.1">
    <property type="nucleotide sequence ID" value="NZ_JAPQYE010000002.1"/>
</dbReference>
<organism evidence="10 11">
    <name type="scientific">Mycolicibacterium iranicum</name>
    <name type="common">Mycobacterium iranicum</name>
    <dbReference type="NCBI Taxonomy" id="912594"/>
    <lineage>
        <taxon>Bacteria</taxon>
        <taxon>Bacillati</taxon>
        <taxon>Actinomycetota</taxon>
        <taxon>Actinomycetes</taxon>
        <taxon>Mycobacteriales</taxon>
        <taxon>Mycobacteriaceae</taxon>
        <taxon>Mycolicibacterium</taxon>
    </lineage>
</organism>
<dbReference type="Pfam" id="PF04389">
    <property type="entry name" value="Peptidase_M28"/>
    <property type="match status" value="1"/>
</dbReference>
<dbReference type="InterPro" id="IPR041756">
    <property type="entry name" value="M28_SGAP-like"/>
</dbReference>
<evidence type="ECO:0000259" key="9">
    <source>
        <dbReference type="Pfam" id="PF04389"/>
    </source>
</evidence>
<keyword evidence="4" id="KW-0479">Metal-binding</keyword>
<dbReference type="InterPro" id="IPR003137">
    <property type="entry name" value="PA_domain"/>
</dbReference>
<dbReference type="Pfam" id="PF02225">
    <property type="entry name" value="PA"/>
    <property type="match status" value="1"/>
</dbReference>
<evidence type="ECO:0000313" key="10">
    <source>
        <dbReference type="EMBL" id="MCZ0727572.1"/>
    </source>
</evidence>
<evidence type="ECO:0000256" key="2">
    <source>
        <dbReference type="ARBA" id="ARBA00022438"/>
    </source>
</evidence>